<accession>A0A7V8LJP3</accession>
<feature type="coiled-coil region" evidence="1">
    <location>
        <begin position="33"/>
        <end position="60"/>
    </location>
</feature>
<keyword evidence="5" id="KW-1185">Reference proteome</keyword>
<reference evidence="4 5" key="1">
    <citation type="submission" date="2015-09" db="EMBL/GenBank/DDBJ databases">
        <title>Genome Sequences of Mycobacterium immunogenum Isolates, Recuperated from a Chloraminated Drinking Water Distribution System Simulator Subjected to Episodes of Nitrification.</title>
        <authorList>
            <person name="Gomez-Alvarez V."/>
            <person name="Revetta R.P."/>
        </authorList>
    </citation>
    <scope>NUCLEOTIDE SEQUENCE [LARGE SCALE GENOMIC DNA]</scope>
    <source>
        <strain evidence="2 4">H008</strain>
        <strain evidence="3 5">H076</strain>
    </source>
</reference>
<sequence length="66" mass="7067">MSALVSFGASAFMELSTEVEGDHILVSARGNCALDIRLNIDEAEEHVAELNQAIASLRANQQVGRP</sequence>
<dbReference type="GeneID" id="45765863"/>
<dbReference type="RefSeq" id="WP_043077918.1">
    <property type="nucleotide sequence ID" value="NZ_CP011530.1"/>
</dbReference>
<evidence type="ECO:0000313" key="2">
    <source>
        <dbReference type="EMBL" id="KPG02924.1"/>
    </source>
</evidence>
<dbReference type="Proteomes" id="UP000037962">
    <property type="component" value="Unassembled WGS sequence"/>
</dbReference>
<gene>
    <name evidence="2" type="ORF">AN908_26830</name>
    <name evidence="3" type="ORF">AN912_25005</name>
</gene>
<organism evidence="2 4">
    <name type="scientific">Mycobacteroides immunogenum</name>
    <dbReference type="NCBI Taxonomy" id="83262"/>
    <lineage>
        <taxon>Bacteria</taxon>
        <taxon>Bacillati</taxon>
        <taxon>Actinomycetota</taxon>
        <taxon>Actinomycetes</taxon>
        <taxon>Mycobacteriales</taxon>
        <taxon>Mycobacteriaceae</taxon>
        <taxon>Mycobacteroides</taxon>
    </lineage>
</organism>
<dbReference type="EMBL" id="LJFS01000045">
    <property type="protein sequence ID" value="KPG26483.1"/>
    <property type="molecule type" value="Genomic_DNA"/>
</dbReference>
<evidence type="ECO:0000256" key="1">
    <source>
        <dbReference type="SAM" id="Coils"/>
    </source>
</evidence>
<dbReference type="KEGG" id="miz:BAB75_18515"/>
<evidence type="ECO:0000313" key="4">
    <source>
        <dbReference type="Proteomes" id="UP000037843"/>
    </source>
</evidence>
<evidence type="ECO:0000313" key="5">
    <source>
        <dbReference type="Proteomes" id="UP000037962"/>
    </source>
</evidence>
<proteinExistence type="predicted"/>
<name>A0A7V8LJP3_9MYCO</name>
<protein>
    <submittedName>
        <fullName evidence="2">Uncharacterized protein</fullName>
    </submittedName>
</protein>
<dbReference type="AlphaFoldDB" id="A0A7V8LJP3"/>
<comment type="caution">
    <text evidence="2">The sequence shown here is derived from an EMBL/GenBank/DDBJ whole genome shotgun (WGS) entry which is preliminary data.</text>
</comment>
<dbReference type="EMBL" id="LJFO01000024">
    <property type="protein sequence ID" value="KPG02924.1"/>
    <property type="molecule type" value="Genomic_DNA"/>
</dbReference>
<evidence type="ECO:0000313" key="3">
    <source>
        <dbReference type="EMBL" id="KPG26483.1"/>
    </source>
</evidence>
<keyword evidence="1" id="KW-0175">Coiled coil</keyword>
<dbReference type="Proteomes" id="UP000037843">
    <property type="component" value="Unassembled WGS sequence"/>
</dbReference>